<dbReference type="GO" id="GO:0005886">
    <property type="term" value="C:plasma membrane"/>
    <property type="evidence" value="ECO:0007669"/>
    <property type="project" value="UniProtKB-SubCell"/>
</dbReference>
<dbReference type="EMBL" id="RMBX01000001">
    <property type="protein sequence ID" value="RPD42917.1"/>
    <property type="molecule type" value="Genomic_DNA"/>
</dbReference>
<accession>A0A3N4MLQ4</accession>
<dbReference type="Proteomes" id="UP000279089">
    <property type="component" value="Unassembled WGS sequence"/>
</dbReference>
<reference evidence="8" key="1">
    <citation type="submission" date="2018-11" db="EMBL/GenBank/DDBJ databases">
        <title>Chitinophaga lutea sp.nov., isolate from arsenic contaminated soil.</title>
        <authorList>
            <person name="Zong Y."/>
        </authorList>
    </citation>
    <scope>NUCLEOTIDE SEQUENCE [LARGE SCALE GENOMIC DNA]</scope>
    <source>
        <strain evidence="8">YLT18</strain>
    </source>
</reference>
<keyword evidence="2" id="KW-1003">Cell membrane</keyword>
<evidence type="ECO:0000256" key="1">
    <source>
        <dbReference type="ARBA" id="ARBA00004533"/>
    </source>
</evidence>
<dbReference type="PANTHER" id="PTHR30606">
    <property type="entry name" value="LIPID A BIOSYNTHESIS LAUROYL ACYLTRANSFERASE"/>
    <property type="match status" value="1"/>
</dbReference>
<protein>
    <submittedName>
        <fullName evidence="7">Lipid A biosynthesis acyltransferase</fullName>
    </submittedName>
</protein>
<evidence type="ECO:0000313" key="8">
    <source>
        <dbReference type="Proteomes" id="UP000279089"/>
    </source>
</evidence>
<dbReference type="GO" id="GO:0016746">
    <property type="term" value="F:acyltransferase activity"/>
    <property type="evidence" value="ECO:0007669"/>
    <property type="project" value="UniProtKB-KW"/>
</dbReference>
<evidence type="ECO:0000256" key="2">
    <source>
        <dbReference type="ARBA" id="ARBA00022475"/>
    </source>
</evidence>
<dbReference type="AlphaFoldDB" id="A0A3N4MLQ4"/>
<dbReference type="CDD" id="cd07984">
    <property type="entry name" value="LPLAT_LABLAT-like"/>
    <property type="match status" value="1"/>
</dbReference>
<evidence type="ECO:0000313" key="7">
    <source>
        <dbReference type="EMBL" id="RPD42917.1"/>
    </source>
</evidence>
<comment type="caution">
    <text evidence="7">The sequence shown here is derived from an EMBL/GenBank/DDBJ whole genome shotgun (WGS) entry which is preliminary data.</text>
</comment>
<proteinExistence type="predicted"/>
<gene>
    <name evidence="7" type="ORF">EG028_01060</name>
</gene>
<keyword evidence="6 7" id="KW-0012">Acyltransferase</keyword>
<keyword evidence="4 7" id="KW-0808">Transferase</keyword>
<evidence type="ECO:0000256" key="4">
    <source>
        <dbReference type="ARBA" id="ARBA00022679"/>
    </source>
</evidence>
<dbReference type="InterPro" id="IPR004960">
    <property type="entry name" value="LipA_acyltrans"/>
</dbReference>
<dbReference type="GO" id="GO:0009247">
    <property type="term" value="P:glycolipid biosynthetic process"/>
    <property type="evidence" value="ECO:0007669"/>
    <property type="project" value="UniProtKB-ARBA"/>
</dbReference>
<evidence type="ECO:0000256" key="6">
    <source>
        <dbReference type="ARBA" id="ARBA00023315"/>
    </source>
</evidence>
<dbReference type="Pfam" id="PF03279">
    <property type="entry name" value="Lip_A_acyltrans"/>
    <property type="match status" value="1"/>
</dbReference>
<evidence type="ECO:0000256" key="3">
    <source>
        <dbReference type="ARBA" id="ARBA00022519"/>
    </source>
</evidence>
<evidence type="ECO:0000256" key="5">
    <source>
        <dbReference type="ARBA" id="ARBA00023136"/>
    </source>
</evidence>
<keyword evidence="5" id="KW-0472">Membrane</keyword>
<comment type="subcellular location">
    <subcellularLocation>
        <location evidence="1">Cell inner membrane</location>
    </subcellularLocation>
</comment>
<keyword evidence="8" id="KW-1185">Reference proteome</keyword>
<name>A0A3N4MLQ4_9BACT</name>
<dbReference type="PANTHER" id="PTHR30606:SF10">
    <property type="entry name" value="PHOSPHATIDYLINOSITOL MANNOSIDE ACYLTRANSFERASE"/>
    <property type="match status" value="1"/>
</dbReference>
<organism evidence="7 8">
    <name type="scientific">Chitinophaga barathri</name>
    <dbReference type="NCBI Taxonomy" id="1647451"/>
    <lineage>
        <taxon>Bacteria</taxon>
        <taxon>Pseudomonadati</taxon>
        <taxon>Bacteroidota</taxon>
        <taxon>Chitinophagia</taxon>
        <taxon>Chitinophagales</taxon>
        <taxon>Chitinophagaceae</taxon>
        <taxon>Chitinophaga</taxon>
    </lineage>
</organism>
<sequence>MWRMIYLILYKVLGYRYAVVLQNLSRSFPERSYEEVNRLADVFYRHFSGIFLEMALMLLAPAGFVKRRVQVKNIDLLKHYHAQQRNVMIMLGHYGNWECLSVLPAHVDFDIHAVYQPLSNAFFNRVMRRLRSRFGMKLLPVDKAARHMLTARNKAGAYIFVADQCPGKEAHTVDFLRQPTPVITGAERLAKTTDAVVLYATVSKSTHSASWEISFQLISDAPGQLPPFAITERFSRFLEEDIRRQPQYWLWTHRRWKNRS</sequence>
<keyword evidence="3" id="KW-0997">Cell inner membrane</keyword>
<dbReference type="OrthoDB" id="9801955at2"/>